<dbReference type="VEuPathDB" id="VectorBase:ISCI011350"/>
<dbReference type="VEuPathDB" id="VectorBase:ISCW011350"/>
<evidence type="ECO:0000313" key="3">
    <source>
        <dbReference type="Proteomes" id="UP000001555"/>
    </source>
</evidence>
<dbReference type="Proteomes" id="UP000001555">
    <property type="component" value="Unassembled WGS sequence"/>
</dbReference>
<dbReference type="InParanoid" id="B7Q9T6"/>
<evidence type="ECO:0000313" key="1">
    <source>
        <dbReference type="EMBL" id="EEC15608.1"/>
    </source>
</evidence>
<sequence>MPLCGCWPQRIPTLSGGSPALPIYGTPNHRPLCSSSECTESTCRYDRRRLTVIRGGARTRWSTGRCARATQASPRRGRWCFSSFAMVNNLEHSWHAAVLRRVHVGLVTFLGSVQGRSALSKVETERWRNTAVRSVSTHSPASAGTREFMFPFLLLALA</sequence>
<name>B7Q9T6_IXOSC</name>
<dbReference type="HOGENOM" id="CLU_1671268_0_0_1"/>
<gene>
    <name evidence="1" type="ORF">IscW_ISCW011350</name>
</gene>
<evidence type="ECO:0000313" key="2">
    <source>
        <dbReference type="EnsemblMetazoa" id="ISCW011350-PA"/>
    </source>
</evidence>
<dbReference type="EnsemblMetazoa" id="ISCW011350-RA">
    <property type="protein sequence ID" value="ISCW011350-PA"/>
    <property type="gene ID" value="ISCW011350"/>
</dbReference>
<reference evidence="2" key="2">
    <citation type="submission" date="2020-05" db="UniProtKB">
        <authorList>
            <consortium name="EnsemblMetazoa"/>
        </authorList>
    </citation>
    <scope>IDENTIFICATION</scope>
    <source>
        <strain evidence="2">wikel</strain>
    </source>
</reference>
<dbReference type="EMBL" id="DS891368">
    <property type="protein sequence ID" value="EEC15608.1"/>
    <property type="molecule type" value="Genomic_DNA"/>
</dbReference>
<keyword evidence="3" id="KW-1185">Reference proteome</keyword>
<dbReference type="AlphaFoldDB" id="B7Q9T6"/>
<accession>B7Q9T6</accession>
<organism>
    <name type="scientific">Ixodes scapularis</name>
    <name type="common">Black-legged tick</name>
    <name type="synonym">Deer tick</name>
    <dbReference type="NCBI Taxonomy" id="6945"/>
    <lineage>
        <taxon>Eukaryota</taxon>
        <taxon>Metazoa</taxon>
        <taxon>Ecdysozoa</taxon>
        <taxon>Arthropoda</taxon>
        <taxon>Chelicerata</taxon>
        <taxon>Arachnida</taxon>
        <taxon>Acari</taxon>
        <taxon>Parasitiformes</taxon>
        <taxon>Ixodida</taxon>
        <taxon>Ixodoidea</taxon>
        <taxon>Ixodidae</taxon>
        <taxon>Ixodinae</taxon>
        <taxon>Ixodes</taxon>
    </lineage>
</organism>
<reference evidence="1 3" key="1">
    <citation type="submission" date="2008-03" db="EMBL/GenBank/DDBJ databases">
        <title>Annotation of Ixodes scapularis.</title>
        <authorList>
            <consortium name="Ixodes scapularis Genome Project Consortium"/>
            <person name="Caler E."/>
            <person name="Hannick L.I."/>
            <person name="Bidwell S."/>
            <person name="Joardar V."/>
            <person name="Thiagarajan M."/>
            <person name="Amedeo P."/>
            <person name="Galinsky K.J."/>
            <person name="Schobel S."/>
            <person name="Inman J."/>
            <person name="Hostetler J."/>
            <person name="Miller J."/>
            <person name="Hammond M."/>
            <person name="Megy K."/>
            <person name="Lawson D."/>
            <person name="Kodira C."/>
            <person name="Sutton G."/>
            <person name="Meyer J."/>
            <person name="Hill C.A."/>
            <person name="Birren B."/>
            <person name="Nene V."/>
            <person name="Collins F."/>
            <person name="Alarcon-Chaidez F."/>
            <person name="Wikel S."/>
            <person name="Strausberg R."/>
        </authorList>
    </citation>
    <scope>NUCLEOTIDE SEQUENCE [LARGE SCALE GENOMIC DNA]</scope>
    <source>
        <strain evidence="3">Wikel</strain>
        <strain evidence="1">Wikel colony</strain>
    </source>
</reference>
<dbReference type="PaxDb" id="6945-B7Q9T6"/>
<dbReference type="EMBL" id="ABJB010288618">
    <property type="status" value="NOT_ANNOTATED_CDS"/>
    <property type="molecule type" value="Genomic_DNA"/>
</dbReference>
<protein>
    <submittedName>
        <fullName evidence="1 2">Uncharacterized protein</fullName>
    </submittedName>
</protein>
<proteinExistence type="predicted"/>